<proteinExistence type="predicted"/>
<organism evidence="1 2">
    <name type="scientific">Rhododendron molle</name>
    <name type="common">Chinese azalea</name>
    <name type="synonym">Azalea mollis</name>
    <dbReference type="NCBI Taxonomy" id="49168"/>
    <lineage>
        <taxon>Eukaryota</taxon>
        <taxon>Viridiplantae</taxon>
        <taxon>Streptophyta</taxon>
        <taxon>Embryophyta</taxon>
        <taxon>Tracheophyta</taxon>
        <taxon>Spermatophyta</taxon>
        <taxon>Magnoliopsida</taxon>
        <taxon>eudicotyledons</taxon>
        <taxon>Gunneridae</taxon>
        <taxon>Pentapetalae</taxon>
        <taxon>asterids</taxon>
        <taxon>Ericales</taxon>
        <taxon>Ericaceae</taxon>
        <taxon>Ericoideae</taxon>
        <taxon>Rhodoreae</taxon>
        <taxon>Rhododendron</taxon>
    </lineage>
</organism>
<comment type="caution">
    <text evidence="1">The sequence shown here is derived from an EMBL/GenBank/DDBJ whole genome shotgun (WGS) entry which is preliminary data.</text>
</comment>
<name>A0ACC0MDU7_RHOML</name>
<evidence type="ECO:0000313" key="1">
    <source>
        <dbReference type="EMBL" id="KAI8538746.1"/>
    </source>
</evidence>
<evidence type="ECO:0000313" key="2">
    <source>
        <dbReference type="Proteomes" id="UP001062846"/>
    </source>
</evidence>
<dbReference type="Proteomes" id="UP001062846">
    <property type="component" value="Chromosome 9"/>
</dbReference>
<reference evidence="1" key="1">
    <citation type="submission" date="2022-02" db="EMBL/GenBank/DDBJ databases">
        <title>Plant Genome Project.</title>
        <authorList>
            <person name="Zhang R.-G."/>
        </authorList>
    </citation>
    <scope>NUCLEOTIDE SEQUENCE</scope>
    <source>
        <strain evidence="1">AT1</strain>
    </source>
</reference>
<keyword evidence="2" id="KW-1185">Reference proteome</keyword>
<dbReference type="EMBL" id="CM046396">
    <property type="protein sequence ID" value="KAI8538746.1"/>
    <property type="molecule type" value="Genomic_DNA"/>
</dbReference>
<protein>
    <submittedName>
        <fullName evidence="1">Uncharacterized protein</fullName>
    </submittedName>
</protein>
<sequence>MVKATDNGVLVAPFLLKCYEMVDDQSTDGLISWSSTGDSFVIFDVTGFETELLPNYFKHNNFSSFVRQLNIYYNEAVLVSDLTVVSQLEGFRKIDTDRWEFSNDQFIKGQKYLLKNICRRKQPQVVVQQKSSWQKDKVVEAFEEDANSKLWEDVESLKTDKNALTQELVILRQHQQTSQTNLVVLKEQLKGMEKNQQQLLSFIVMAMQSPGILVQLLQPKENNWRMAETGKTVLKRVIDDIEPVPSDGMIVRYQPPIAQSPDPLSLPTLDSENLELGLSSDEVRDLLMNIDFTPGPMDEKLLSPESNWPMVIPELPDHIMDGESNWPMVIPELPDHIMDQMLLSSTLSENKEDGDCDTEELPNYGMELESTSPGRQQLSGEFEHKAKTVEDPQNLKMDRVAFGNQLDENQDMEILTEMIGLLASECNIKHQSNF</sequence>
<gene>
    <name evidence="1" type="ORF">RHMOL_Rhmol09G0127900</name>
</gene>
<accession>A0ACC0MDU7</accession>